<accession>A0ABP6FE35</accession>
<dbReference type="Proteomes" id="UP001500994">
    <property type="component" value="Unassembled WGS sequence"/>
</dbReference>
<proteinExistence type="predicted"/>
<evidence type="ECO:0000313" key="3">
    <source>
        <dbReference type="Proteomes" id="UP001500994"/>
    </source>
</evidence>
<evidence type="ECO:0000313" key="2">
    <source>
        <dbReference type="EMBL" id="GAA2690532.1"/>
    </source>
</evidence>
<reference evidence="3" key="1">
    <citation type="journal article" date="2019" name="Int. J. Syst. Evol. Microbiol.">
        <title>The Global Catalogue of Microorganisms (GCM) 10K type strain sequencing project: providing services to taxonomists for standard genome sequencing and annotation.</title>
        <authorList>
            <consortium name="The Broad Institute Genomics Platform"/>
            <consortium name="The Broad Institute Genome Sequencing Center for Infectious Disease"/>
            <person name="Wu L."/>
            <person name="Ma J."/>
        </authorList>
    </citation>
    <scope>NUCLEOTIDE SEQUENCE [LARGE SCALE GENOMIC DNA]</scope>
    <source>
        <strain evidence="3">JCM 16374</strain>
    </source>
</reference>
<dbReference type="EMBL" id="BAAARK010000052">
    <property type="protein sequence ID" value="GAA2690532.1"/>
    <property type="molecule type" value="Genomic_DNA"/>
</dbReference>
<protein>
    <submittedName>
        <fullName evidence="2">Uncharacterized protein</fullName>
    </submittedName>
</protein>
<organism evidence="2 3">
    <name type="scientific">Streptomyces lunalinharesii</name>
    <dbReference type="NCBI Taxonomy" id="333384"/>
    <lineage>
        <taxon>Bacteria</taxon>
        <taxon>Bacillati</taxon>
        <taxon>Actinomycetota</taxon>
        <taxon>Actinomycetes</taxon>
        <taxon>Kitasatosporales</taxon>
        <taxon>Streptomycetaceae</taxon>
        <taxon>Streptomyces</taxon>
    </lineage>
</organism>
<keyword evidence="3" id="KW-1185">Reference proteome</keyword>
<dbReference type="RefSeq" id="WP_344584243.1">
    <property type="nucleotide sequence ID" value="NZ_BAAARK010000052.1"/>
</dbReference>
<sequence>MSIGRSIPMAAQDAIDTTTISETIRQALRFGSIRPSRDELAATDEALRGHVALLLAEARQTTVPQPPDRHRLDGIEKRLAIPLGTGMLSTDAEVHQRARDCQWLLAHFTAGRGEYGPRNGSDPATPTAGRRA</sequence>
<name>A0ABP6FE35_9ACTN</name>
<dbReference type="Pfam" id="PF19979">
    <property type="entry name" value="DUF6415"/>
    <property type="match status" value="1"/>
</dbReference>
<evidence type="ECO:0000256" key="1">
    <source>
        <dbReference type="SAM" id="MobiDB-lite"/>
    </source>
</evidence>
<gene>
    <name evidence="2" type="ORF">GCM10009864_75840</name>
</gene>
<comment type="caution">
    <text evidence="2">The sequence shown here is derived from an EMBL/GenBank/DDBJ whole genome shotgun (WGS) entry which is preliminary data.</text>
</comment>
<dbReference type="InterPro" id="IPR046300">
    <property type="entry name" value="DUF6415"/>
</dbReference>
<feature type="region of interest" description="Disordered" evidence="1">
    <location>
        <begin position="112"/>
        <end position="132"/>
    </location>
</feature>